<name>L9ZH55_NATA2</name>
<feature type="transmembrane region" description="Helical" evidence="5">
    <location>
        <begin position="39"/>
        <end position="59"/>
    </location>
</feature>
<feature type="transmembrane region" description="Helical" evidence="5">
    <location>
        <begin position="104"/>
        <end position="120"/>
    </location>
</feature>
<dbReference type="InterPro" id="IPR050475">
    <property type="entry name" value="Prenyltransferase_related"/>
</dbReference>
<evidence type="ECO:0000256" key="4">
    <source>
        <dbReference type="ARBA" id="ARBA00023136"/>
    </source>
</evidence>
<dbReference type="GO" id="GO:0016765">
    <property type="term" value="F:transferase activity, transferring alkyl or aryl (other than methyl) groups"/>
    <property type="evidence" value="ECO:0007669"/>
    <property type="project" value="InterPro"/>
</dbReference>
<dbReference type="PANTHER" id="PTHR42723">
    <property type="entry name" value="CHLOROPHYLL SYNTHASE"/>
    <property type="match status" value="1"/>
</dbReference>
<proteinExistence type="predicted"/>
<feature type="transmembrane region" description="Helical" evidence="5">
    <location>
        <begin position="12"/>
        <end position="33"/>
    </location>
</feature>
<feature type="transmembrane region" description="Helical" evidence="5">
    <location>
        <begin position="132"/>
        <end position="150"/>
    </location>
</feature>
<sequence>MASVKAGLRVLVHSNLFISLATVSVAVTTVLLADLPLEPLPLFIVFAATMFVYTVNRFTDLEEDEQNVPQRAAFTKRYGTLWLAAGVGLYVAAVGIAVAVGVPGAVYMFLPLVVVLLYSVGGVKQLFLVKNLVVGFAWGAIPLGVGYYYGQLRSPAILFLFGYITTMITIAAVIFDVKDIEGDLAEGIPTVPNLFGPRWTRLLSLLATVAVAAAVIALVAGGAIAHEFLVVLAMNVYVCAYIPFATTDRGPLYYGFVVDGEHVFLAAVVAALEWLIW</sequence>
<keyword evidence="2 5" id="KW-0812">Transmembrane</keyword>
<evidence type="ECO:0000256" key="3">
    <source>
        <dbReference type="ARBA" id="ARBA00022989"/>
    </source>
</evidence>
<evidence type="ECO:0000256" key="2">
    <source>
        <dbReference type="ARBA" id="ARBA00022692"/>
    </source>
</evidence>
<dbReference type="Proteomes" id="UP000011511">
    <property type="component" value="Unassembled WGS sequence"/>
</dbReference>
<dbReference type="RefSeq" id="WP_007109579.1">
    <property type="nucleotide sequence ID" value="NZ_AOIK01000029.1"/>
</dbReference>
<keyword evidence="6" id="KW-0808">Transferase</keyword>
<gene>
    <name evidence="6" type="primary">ubiA</name>
    <name evidence="6" type="ORF">C485_11533</name>
</gene>
<dbReference type="PANTHER" id="PTHR42723:SF1">
    <property type="entry name" value="CHLOROPHYLL SYNTHASE, CHLOROPLASTIC"/>
    <property type="match status" value="1"/>
</dbReference>
<feature type="transmembrane region" description="Helical" evidence="5">
    <location>
        <begin position="80"/>
        <end position="98"/>
    </location>
</feature>
<evidence type="ECO:0000313" key="7">
    <source>
        <dbReference type="Proteomes" id="UP000011511"/>
    </source>
</evidence>
<reference evidence="6 7" key="1">
    <citation type="journal article" date="2014" name="PLoS Genet.">
        <title>Phylogenetically driven sequencing of extremely halophilic archaea reveals strategies for static and dynamic osmo-response.</title>
        <authorList>
            <person name="Becker E.A."/>
            <person name="Seitzer P.M."/>
            <person name="Tritt A."/>
            <person name="Larsen D."/>
            <person name="Krusor M."/>
            <person name="Yao A.I."/>
            <person name="Wu D."/>
            <person name="Madern D."/>
            <person name="Eisen J.A."/>
            <person name="Darling A.E."/>
            <person name="Facciotti M.T."/>
        </authorList>
    </citation>
    <scope>NUCLEOTIDE SEQUENCE [LARGE SCALE GENOMIC DNA]</scope>
    <source>
        <strain evidence="6 7">JCM 12890</strain>
    </source>
</reference>
<comment type="subcellular location">
    <subcellularLocation>
        <location evidence="1">Cell membrane</location>
        <topology evidence="1">Multi-pass membrane protein</topology>
    </subcellularLocation>
</comment>
<dbReference type="EMBL" id="AOIK01000029">
    <property type="protein sequence ID" value="ELY85830.1"/>
    <property type="molecule type" value="Genomic_DNA"/>
</dbReference>
<feature type="transmembrane region" description="Helical" evidence="5">
    <location>
        <begin position="228"/>
        <end position="245"/>
    </location>
</feature>
<feature type="transmembrane region" description="Helical" evidence="5">
    <location>
        <begin position="252"/>
        <end position="276"/>
    </location>
</feature>
<dbReference type="AlphaFoldDB" id="L9ZH55"/>
<dbReference type="InterPro" id="IPR000537">
    <property type="entry name" value="UbiA_prenyltransferase"/>
</dbReference>
<dbReference type="GO" id="GO:0005886">
    <property type="term" value="C:plasma membrane"/>
    <property type="evidence" value="ECO:0007669"/>
    <property type="project" value="UniProtKB-SubCell"/>
</dbReference>
<comment type="caution">
    <text evidence="6">The sequence shown here is derived from an EMBL/GenBank/DDBJ whole genome shotgun (WGS) entry which is preliminary data.</text>
</comment>
<evidence type="ECO:0000256" key="5">
    <source>
        <dbReference type="SAM" id="Phobius"/>
    </source>
</evidence>
<feature type="transmembrane region" description="Helical" evidence="5">
    <location>
        <begin position="202"/>
        <end position="222"/>
    </location>
</feature>
<dbReference type="Gene3D" id="1.10.357.140">
    <property type="entry name" value="UbiA prenyltransferase"/>
    <property type="match status" value="1"/>
</dbReference>
<dbReference type="Pfam" id="PF01040">
    <property type="entry name" value="UbiA"/>
    <property type="match status" value="1"/>
</dbReference>
<organism evidence="6 7">
    <name type="scientific">Natrinema altunense (strain JCM 12890 / CGMCC 1.3731 / AJ2)</name>
    <dbReference type="NCBI Taxonomy" id="1227494"/>
    <lineage>
        <taxon>Archaea</taxon>
        <taxon>Methanobacteriati</taxon>
        <taxon>Methanobacteriota</taxon>
        <taxon>Stenosarchaea group</taxon>
        <taxon>Halobacteria</taxon>
        <taxon>Halobacteriales</taxon>
        <taxon>Natrialbaceae</taxon>
        <taxon>Natrinema</taxon>
    </lineage>
</organism>
<dbReference type="InterPro" id="IPR044878">
    <property type="entry name" value="UbiA_sf"/>
</dbReference>
<keyword evidence="4 5" id="KW-0472">Membrane</keyword>
<keyword evidence="3 5" id="KW-1133">Transmembrane helix</keyword>
<accession>L9ZH55</accession>
<keyword evidence="7" id="KW-1185">Reference proteome</keyword>
<evidence type="ECO:0000313" key="6">
    <source>
        <dbReference type="EMBL" id="ELY85830.1"/>
    </source>
</evidence>
<dbReference type="PATRIC" id="fig|1227494.3.peg.2310"/>
<evidence type="ECO:0000256" key="1">
    <source>
        <dbReference type="ARBA" id="ARBA00004651"/>
    </source>
</evidence>
<protein>
    <submittedName>
        <fullName evidence="6">Prenyltransferase</fullName>
    </submittedName>
</protein>
<feature type="transmembrane region" description="Helical" evidence="5">
    <location>
        <begin position="156"/>
        <end position="175"/>
    </location>
</feature>
<dbReference type="eggNOG" id="arCOG00481">
    <property type="taxonomic scope" value="Archaea"/>
</dbReference>